<dbReference type="Gene3D" id="3.40.50.1820">
    <property type="entry name" value="alpha/beta hydrolase"/>
    <property type="match status" value="1"/>
</dbReference>
<organism evidence="3 4">
    <name type="scientific">Corynebacterium urogenitale</name>
    <dbReference type="NCBI Taxonomy" id="2487892"/>
    <lineage>
        <taxon>Bacteria</taxon>
        <taxon>Bacillati</taxon>
        <taxon>Actinomycetota</taxon>
        <taxon>Actinomycetes</taxon>
        <taxon>Mycobacteriales</taxon>
        <taxon>Corynebacteriaceae</taxon>
        <taxon>Corynebacterium</taxon>
    </lineage>
</organism>
<sequence length="330" mass="36241">MVSVTTSDPSNSSEFANNTRSGTGSGAGAKESPRLFDARMPDGETSTLRLFAPTVGSSSASGESGDERPLVVIWPGFGVGNRYYDPIGRELAARGFHVASGELRGQGSSTAVASRKRTWGYHHVASEDYPETVRAAKKAFGLPADYPTVFLCHSMGGQIAALFMAREEADELNVLGFMGVGTGTPYFRGFEGKQHWRLRIGAWLIKGIITVFGYQPEGALDLSGYGRQAKGHLTEWIRYSQTNHLTDLMDADRDYEEAKKQVTKPILLTRFVNDEDCPVKSAENLAMSLPKADLEVEEFPKSKGLLGHNRWAREPEVVSTRLEHFIAEKF</sequence>
<protein>
    <submittedName>
        <fullName evidence="3">Alpha/beta hydrolase family protein</fullName>
    </submittedName>
</protein>
<proteinExistence type="predicted"/>
<evidence type="ECO:0000313" key="4">
    <source>
        <dbReference type="Proteomes" id="UP000326711"/>
    </source>
</evidence>
<name>A0A5J6Z732_9CORY</name>
<feature type="compositionally biased region" description="Polar residues" evidence="1">
    <location>
        <begin position="1"/>
        <end position="22"/>
    </location>
</feature>
<dbReference type="EMBL" id="CP045032">
    <property type="protein sequence ID" value="QFQ01417.1"/>
    <property type="molecule type" value="Genomic_DNA"/>
</dbReference>
<gene>
    <name evidence="3" type="ORF">CUROG_00040</name>
</gene>
<keyword evidence="3" id="KW-0378">Hydrolase</keyword>
<feature type="domain" description="Serine aminopeptidase S33" evidence="2">
    <location>
        <begin position="67"/>
        <end position="169"/>
    </location>
</feature>
<dbReference type="AlphaFoldDB" id="A0A5J6Z732"/>
<dbReference type="Pfam" id="PF12146">
    <property type="entry name" value="Hydrolase_4"/>
    <property type="match status" value="1"/>
</dbReference>
<reference evidence="4" key="1">
    <citation type="submission" date="2019-10" db="EMBL/GenBank/DDBJ databases">
        <title>Complete genome sequence of Corynebacterium urogenitalis DSM 108747, isolated from the genital tract of a cow.</title>
        <authorList>
            <person name="Ruckert C."/>
            <person name="Ballas P."/>
            <person name="Wagener K."/>
            <person name="Drillich M."/>
            <person name="Kaempfer P."/>
            <person name="Busse H.-J."/>
            <person name="Ehling-Schulz M."/>
        </authorList>
    </citation>
    <scope>NUCLEOTIDE SEQUENCE [LARGE SCALE GENOMIC DNA]</scope>
    <source>
        <strain evidence="4">LMM 1652</strain>
    </source>
</reference>
<dbReference type="KEGG" id="cuo:CUROG_00040"/>
<evidence type="ECO:0000313" key="3">
    <source>
        <dbReference type="EMBL" id="QFQ01417.1"/>
    </source>
</evidence>
<accession>A0A5J6Z732</accession>
<feature type="region of interest" description="Disordered" evidence="1">
    <location>
        <begin position="1"/>
        <end position="42"/>
    </location>
</feature>
<keyword evidence="4" id="KW-1185">Reference proteome</keyword>
<dbReference type="Proteomes" id="UP000326711">
    <property type="component" value="Chromosome"/>
</dbReference>
<dbReference type="SUPFAM" id="SSF53474">
    <property type="entry name" value="alpha/beta-Hydrolases"/>
    <property type="match status" value="1"/>
</dbReference>
<dbReference type="InterPro" id="IPR029058">
    <property type="entry name" value="AB_hydrolase_fold"/>
</dbReference>
<dbReference type="PIRSF" id="PIRSF037442">
    <property type="entry name" value="UCP037442_abhydr"/>
    <property type="match status" value="1"/>
</dbReference>
<dbReference type="GO" id="GO:0016787">
    <property type="term" value="F:hydrolase activity"/>
    <property type="evidence" value="ECO:0007669"/>
    <property type="project" value="UniProtKB-KW"/>
</dbReference>
<dbReference type="InterPro" id="IPR022742">
    <property type="entry name" value="Hydrolase_4"/>
</dbReference>
<dbReference type="InterPro" id="IPR017208">
    <property type="entry name" value="UCP037442_abhydr"/>
</dbReference>
<evidence type="ECO:0000259" key="2">
    <source>
        <dbReference type="Pfam" id="PF12146"/>
    </source>
</evidence>
<evidence type="ECO:0000256" key="1">
    <source>
        <dbReference type="SAM" id="MobiDB-lite"/>
    </source>
</evidence>
<feature type="compositionally biased region" description="Basic and acidic residues" evidence="1">
    <location>
        <begin position="31"/>
        <end position="42"/>
    </location>
</feature>